<dbReference type="InterPro" id="IPR016186">
    <property type="entry name" value="C-type_lectin-like/link_sf"/>
</dbReference>
<dbReference type="AlphaFoldDB" id="A0A9P1IT23"/>
<evidence type="ECO:0000259" key="1">
    <source>
        <dbReference type="PROSITE" id="PS50041"/>
    </source>
</evidence>
<protein>
    <recommendedName>
        <fullName evidence="1">C-type lectin domain-containing protein</fullName>
    </recommendedName>
</protein>
<feature type="domain" description="C-type lectin" evidence="1">
    <location>
        <begin position="76"/>
        <end position="208"/>
    </location>
</feature>
<dbReference type="EMBL" id="CANHGI010000005">
    <property type="protein sequence ID" value="CAI5451595.1"/>
    <property type="molecule type" value="Genomic_DNA"/>
</dbReference>
<gene>
    <name evidence="2" type="ORF">CAMP_LOCUS14232</name>
</gene>
<organism evidence="2 3">
    <name type="scientific">Caenorhabditis angaria</name>
    <dbReference type="NCBI Taxonomy" id="860376"/>
    <lineage>
        <taxon>Eukaryota</taxon>
        <taxon>Metazoa</taxon>
        <taxon>Ecdysozoa</taxon>
        <taxon>Nematoda</taxon>
        <taxon>Chromadorea</taxon>
        <taxon>Rhabditida</taxon>
        <taxon>Rhabditina</taxon>
        <taxon>Rhabditomorpha</taxon>
        <taxon>Rhabditoidea</taxon>
        <taxon>Rhabditidae</taxon>
        <taxon>Peloderinae</taxon>
        <taxon>Caenorhabditis</taxon>
    </lineage>
</organism>
<accession>A0A9P1IT23</accession>
<sequence>MEHSRYRAASKSRPNDDSKSWAVLMPYNSDGSYKFDVTHPRQAPRLCDVVLKKKRKVHNCADKWLTYNRKDGTRACHFFVETKMKRDEARDYCFKSLGGSYLAGWREPEELQMLRDKNINGWVGLKRHQDCPRAVDGEENEQHQCHYNNIFNDPDDVSDNSLEGRKIHKAGLCGGQPENSANYEYCMTFQGNCMHDYNCDNKFPFTCTKMAKIELE</sequence>
<reference evidence="2" key="1">
    <citation type="submission" date="2022-11" db="EMBL/GenBank/DDBJ databases">
        <authorList>
            <person name="Kikuchi T."/>
        </authorList>
    </citation>
    <scope>NUCLEOTIDE SEQUENCE</scope>
    <source>
        <strain evidence="2">PS1010</strain>
    </source>
</reference>
<dbReference type="InterPro" id="IPR016187">
    <property type="entry name" value="CTDL_fold"/>
</dbReference>
<name>A0A9P1IT23_9PELO</name>
<keyword evidence="3" id="KW-1185">Reference proteome</keyword>
<dbReference type="PROSITE" id="PS50041">
    <property type="entry name" value="C_TYPE_LECTIN_2"/>
    <property type="match status" value="1"/>
</dbReference>
<proteinExistence type="predicted"/>
<dbReference type="Gene3D" id="3.10.100.10">
    <property type="entry name" value="Mannose-Binding Protein A, subunit A"/>
    <property type="match status" value="1"/>
</dbReference>
<evidence type="ECO:0000313" key="3">
    <source>
        <dbReference type="Proteomes" id="UP001152747"/>
    </source>
</evidence>
<dbReference type="InterPro" id="IPR001304">
    <property type="entry name" value="C-type_lectin-like"/>
</dbReference>
<dbReference type="PANTHER" id="PTHR47753">
    <property type="entry name" value="C-TYPE LECTIN-RELATED"/>
    <property type="match status" value="1"/>
</dbReference>
<comment type="caution">
    <text evidence="2">The sequence shown here is derived from an EMBL/GenBank/DDBJ whole genome shotgun (WGS) entry which is preliminary data.</text>
</comment>
<dbReference type="Proteomes" id="UP001152747">
    <property type="component" value="Unassembled WGS sequence"/>
</dbReference>
<evidence type="ECO:0000313" key="2">
    <source>
        <dbReference type="EMBL" id="CAI5451595.1"/>
    </source>
</evidence>
<dbReference type="Pfam" id="PF00059">
    <property type="entry name" value="Lectin_C"/>
    <property type="match status" value="1"/>
</dbReference>
<dbReference type="SUPFAM" id="SSF56436">
    <property type="entry name" value="C-type lectin-like"/>
    <property type="match status" value="1"/>
</dbReference>
<dbReference type="CDD" id="cd00037">
    <property type="entry name" value="CLECT"/>
    <property type="match status" value="1"/>
</dbReference>